<evidence type="ECO:0000313" key="5">
    <source>
        <dbReference type="EMBL" id="SKC14263.1"/>
    </source>
</evidence>
<evidence type="ECO:0000256" key="3">
    <source>
        <dbReference type="ARBA" id="ARBA00023163"/>
    </source>
</evidence>
<dbReference type="EMBL" id="FUYM01000027">
    <property type="protein sequence ID" value="SKC14263.1"/>
    <property type="molecule type" value="Genomic_DNA"/>
</dbReference>
<dbReference type="Pfam" id="PF01638">
    <property type="entry name" value="HxlR"/>
    <property type="match status" value="1"/>
</dbReference>
<dbReference type="InterPro" id="IPR002577">
    <property type="entry name" value="HTH_HxlR"/>
</dbReference>
<dbReference type="PROSITE" id="PS51118">
    <property type="entry name" value="HTH_HXLR"/>
    <property type="match status" value="1"/>
</dbReference>
<keyword evidence="6" id="KW-1185">Reference proteome</keyword>
<dbReference type="InterPro" id="IPR036388">
    <property type="entry name" value="WH-like_DNA-bd_sf"/>
</dbReference>
<dbReference type="OrthoDB" id="9800350at2"/>
<dbReference type="PANTHER" id="PTHR33204:SF39">
    <property type="entry name" value="TRANSCRIPTIONAL REGULATORY PROTEIN"/>
    <property type="match status" value="1"/>
</dbReference>
<dbReference type="Gene3D" id="1.10.10.10">
    <property type="entry name" value="Winged helix-like DNA-binding domain superfamily/Winged helix DNA-binding domain"/>
    <property type="match status" value="1"/>
</dbReference>
<dbReference type="InterPro" id="IPR036390">
    <property type="entry name" value="WH_DNA-bd_sf"/>
</dbReference>
<keyword evidence="2" id="KW-0238">DNA-binding</keyword>
<proteinExistence type="predicted"/>
<sequence length="124" mass="13865">MDMTSSVLAHGDCMRVSGLLARIGDRWTLPVIVTLHDGPLRFNQVRRAVSGISQQMLTRTLRTLERDGMVGRTVHPTVPPQVEYALTPLGRSLAAEGLRLGNWVRDHIAEIDEHRGAFDRRQEG</sequence>
<evidence type="ECO:0000256" key="2">
    <source>
        <dbReference type="ARBA" id="ARBA00023125"/>
    </source>
</evidence>
<dbReference type="GO" id="GO:0003677">
    <property type="term" value="F:DNA binding"/>
    <property type="evidence" value="ECO:0007669"/>
    <property type="project" value="UniProtKB-KW"/>
</dbReference>
<keyword evidence="1" id="KW-0805">Transcription regulation</keyword>
<evidence type="ECO:0000259" key="4">
    <source>
        <dbReference type="PROSITE" id="PS51118"/>
    </source>
</evidence>
<dbReference type="SUPFAM" id="SSF46785">
    <property type="entry name" value="Winged helix' DNA-binding domain"/>
    <property type="match status" value="1"/>
</dbReference>
<dbReference type="RefSeq" id="WP_079651117.1">
    <property type="nucleotide sequence ID" value="NZ_FUYM01000027.1"/>
</dbReference>
<evidence type="ECO:0000256" key="1">
    <source>
        <dbReference type="ARBA" id="ARBA00023015"/>
    </source>
</evidence>
<organism evidence="5 6">
    <name type="scientific">Rhizorhabdus histidinilytica</name>
    <dbReference type="NCBI Taxonomy" id="439228"/>
    <lineage>
        <taxon>Bacteria</taxon>
        <taxon>Pseudomonadati</taxon>
        <taxon>Pseudomonadota</taxon>
        <taxon>Alphaproteobacteria</taxon>
        <taxon>Sphingomonadales</taxon>
        <taxon>Sphingomonadaceae</taxon>
        <taxon>Rhizorhabdus</taxon>
    </lineage>
</organism>
<dbReference type="PANTHER" id="PTHR33204">
    <property type="entry name" value="TRANSCRIPTIONAL REGULATOR, MARR FAMILY"/>
    <property type="match status" value="1"/>
</dbReference>
<dbReference type="AlphaFoldDB" id="A0A1T5H0N5"/>
<evidence type="ECO:0000313" key="6">
    <source>
        <dbReference type="Proteomes" id="UP000189818"/>
    </source>
</evidence>
<gene>
    <name evidence="5" type="ORF">SAMN06295920_1274</name>
</gene>
<protein>
    <submittedName>
        <fullName evidence="5">Transcriptional regulator, HxlR family</fullName>
    </submittedName>
</protein>
<keyword evidence="3" id="KW-0804">Transcription</keyword>
<feature type="domain" description="HTH hxlR-type" evidence="4">
    <location>
        <begin position="13"/>
        <end position="112"/>
    </location>
</feature>
<accession>A0A1T5H0N5</accession>
<dbReference type="Proteomes" id="UP000189818">
    <property type="component" value="Unassembled WGS sequence"/>
</dbReference>
<dbReference type="STRING" id="439228.SAMN06295920_1274"/>
<name>A0A1T5H0N5_9SPHN</name>
<reference evidence="6" key="1">
    <citation type="submission" date="2017-02" db="EMBL/GenBank/DDBJ databases">
        <authorList>
            <person name="Varghese N."/>
            <person name="Submissions S."/>
        </authorList>
    </citation>
    <scope>NUCLEOTIDE SEQUENCE [LARGE SCALE GENOMIC DNA]</scope>
    <source>
        <strain evidence="6">UM2</strain>
    </source>
</reference>